<evidence type="ECO:0000313" key="8">
    <source>
        <dbReference type="EMBL" id="KAK2573544.1"/>
    </source>
</evidence>
<comment type="subcellular location">
    <subcellularLocation>
        <location evidence="1">Cytoplasm</location>
        <location evidence="1">Cytoskeleton</location>
    </subcellularLocation>
</comment>
<evidence type="ECO:0000256" key="1">
    <source>
        <dbReference type="ARBA" id="ARBA00004245"/>
    </source>
</evidence>
<gene>
    <name evidence="8" type="ORF">P5673_001209</name>
</gene>
<evidence type="ECO:0000256" key="5">
    <source>
        <dbReference type="ARBA" id="ARBA00023203"/>
    </source>
</evidence>
<dbReference type="GO" id="GO:0003785">
    <property type="term" value="F:actin monomer binding"/>
    <property type="evidence" value="ECO:0007669"/>
    <property type="project" value="TreeGrafter"/>
</dbReference>
<keyword evidence="9" id="KW-1185">Reference proteome</keyword>
<keyword evidence="4" id="KW-0963">Cytoplasm</keyword>
<dbReference type="Gene3D" id="3.30.450.30">
    <property type="entry name" value="Dynein light chain 2a, cytoplasmic"/>
    <property type="match status" value="1"/>
</dbReference>
<comment type="similarity">
    <text evidence="2 7">Belongs to the profilin family.</text>
</comment>
<dbReference type="InterPro" id="IPR048278">
    <property type="entry name" value="PFN"/>
</dbReference>
<dbReference type="AlphaFoldDB" id="A0AAD9VGF5"/>
<comment type="subunit">
    <text evidence="3">Occurs in many kinds of cells as a complex with monomeric actin in a 1:1 ratio.</text>
</comment>
<sequence length="128" mass="13708">MSWQNFVDESLLGTSQVARASIHGLDGKRYASSAGFVVLPSEAQAILNGITKDPSPFYSKGIAINRTKYVFVRSDPGHAIYCRNGNEGAVAVKTNKCLLIGGYSEGMQAGCCSSVMEKLADFFIANGY</sequence>
<comment type="caution">
    <text evidence="8">The sequence shown here is derived from an EMBL/GenBank/DDBJ whole genome shotgun (WGS) entry which is preliminary data.</text>
</comment>
<dbReference type="SMART" id="SM00392">
    <property type="entry name" value="PROF"/>
    <property type="match status" value="1"/>
</dbReference>
<organism evidence="8 9">
    <name type="scientific">Acropora cervicornis</name>
    <name type="common">Staghorn coral</name>
    <dbReference type="NCBI Taxonomy" id="6130"/>
    <lineage>
        <taxon>Eukaryota</taxon>
        <taxon>Metazoa</taxon>
        <taxon>Cnidaria</taxon>
        <taxon>Anthozoa</taxon>
        <taxon>Hexacorallia</taxon>
        <taxon>Scleractinia</taxon>
        <taxon>Astrocoeniina</taxon>
        <taxon>Acroporidae</taxon>
        <taxon>Acropora</taxon>
    </lineage>
</organism>
<evidence type="ECO:0000256" key="6">
    <source>
        <dbReference type="ARBA" id="ARBA00023212"/>
    </source>
</evidence>
<name>A0AAD9VGF5_ACRCE</name>
<dbReference type="CDD" id="cd00148">
    <property type="entry name" value="PROF"/>
    <property type="match status" value="1"/>
</dbReference>
<dbReference type="Pfam" id="PF00235">
    <property type="entry name" value="Profilin"/>
    <property type="match status" value="1"/>
</dbReference>
<evidence type="ECO:0000256" key="4">
    <source>
        <dbReference type="ARBA" id="ARBA00022490"/>
    </source>
</evidence>
<evidence type="ECO:0000313" key="9">
    <source>
        <dbReference type="Proteomes" id="UP001249851"/>
    </source>
</evidence>
<dbReference type="InterPro" id="IPR005455">
    <property type="entry name" value="PFN_euk"/>
</dbReference>
<evidence type="ECO:0000256" key="7">
    <source>
        <dbReference type="RuleBase" id="RU003909"/>
    </source>
</evidence>
<dbReference type="InterPro" id="IPR036140">
    <property type="entry name" value="PFN_sf"/>
</dbReference>
<keyword evidence="5 7" id="KW-0009">Actin-binding</keyword>
<dbReference type="GO" id="GO:0005856">
    <property type="term" value="C:cytoskeleton"/>
    <property type="evidence" value="ECO:0007669"/>
    <property type="project" value="UniProtKB-SubCell"/>
</dbReference>
<dbReference type="EMBL" id="JARQWQ010000002">
    <property type="protein sequence ID" value="KAK2573544.1"/>
    <property type="molecule type" value="Genomic_DNA"/>
</dbReference>
<dbReference type="Proteomes" id="UP001249851">
    <property type="component" value="Unassembled WGS sequence"/>
</dbReference>
<evidence type="ECO:0000256" key="3">
    <source>
        <dbReference type="ARBA" id="ARBA00011583"/>
    </source>
</evidence>
<evidence type="ECO:0000256" key="2">
    <source>
        <dbReference type="ARBA" id="ARBA00010058"/>
    </source>
</evidence>
<protein>
    <recommendedName>
        <fullName evidence="7">Profilin</fullName>
    </recommendedName>
</protein>
<dbReference type="PRINTS" id="PR00392">
    <property type="entry name" value="PROFILIN"/>
</dbReference>
<dbReference type="PRINTS" id="PR01640">
    <property type="entry name" value="PROFILINPLNT"/>
</dbReference>
<dbReference type="SUPFAM" id="SSF55770">
    <property type="entry name" value="Profilin (actin-binding protein)"/>
    <property type="match status" value="1"/>
</dbReference>
<dbReference type="PANTHER" id="PTHR11604">
    <property type="entry name" value="PROFILIN"/>
    <property type="match status" value="1"/>
</dbReference>
<reference evidence="8" key="1">
    <citation type="journal article" date="2023" name="G3 (Bethesda)">
        <title>Whole genome assembly and annotation of the endangered Caribbean coral Acropora cervicornis.</title>
        <authorList>
            <person name="Selwyn J.D."/>
            <person name="Vollmer S.V."/>
        </authorList>
    </citation>
    <scope>NUCLEOTIDE SEQUENCE</scope>
    <source>
        <strain evidence="8">K2</strain>
    </source>
</reference>
<dbReference type="GO" id="GO:0005938">
    <property type="term" value="C:cell cortex"/>
    <property type="evidence" value="ECO:0007669"/>
    <property type="project" value="TreeGrafter"/>
</dbReference>
<accession>A0AAD9VGF5</accession>
<keyword evidence="6" id="KW-0206">Cytoskeleton</keyword>
<dbReference type="PANTHER" id="PTHR11604:SF0">
    <property type="entry name" value="PROFILIN"/>
    <property type="match status" value="1"/>
</dbReference>
<reference evidence="8" key="2">
    <citation type="journal article" date="2023" name="Science">
        <title>Genomic signatures of disease resistance in endangered staghorn corals.</title>
        <authorList>
            <person name="Vollmer S.V."/>
            <person name="Selwyn J.D."/>
            <person name="Despard B.A."/>
            <person name="Roesel C.L."/>
        </authorList>
    </citation>
    <scope>NUCLEOTIDE SEQUENCE</scope>
    <source>
        <strain evidence="8">K2</strain>
    </source>
</reference>
<proteinExistence type="inferred from homology"/>